<comment type="cofactor">
    <cofactor evidence="1">
        <name>Ca(2+)</name>
        <dbReference type="ChEBI" id="CHEBI:29108"/>
    </cofactor>
</comment>
<dbReference type="GO" id="GO:0005085">
    <property type="term" value="F:guanyl-nucleotide exchange factor activity"/>
    <property type="evidence" value="ECO:0007669"/>
    <property type="project" value="InterPro"/>
</dbReference>
<keyword evidence="9" id="KW-0472">Membrane</keyword>
<feature type="transmembrane region" description="Helical" evidence="9">
    <location>
        <begin position="2066"/>
        <end position="2091"/>
    </location>
</feature>
<keyword evidence="3" id="KW-0808">Transferase</keyword>
<keyword evidence="9" id="KW-1133">Transmembrane helix</keyword>
<keyword evidence="4" id="KW-0479">Metal-binding</keyword>
<dbReference type="InterPro" id="IPR036179">
    <property type="entry name" value="Ig-like_dom_sf"/>
</dbReference>
<dbReference type="Proteomes" id="UP000290572">
    <property type="component" value="Unassembled WGS sequence"/>
</dbReference>
<evidence type="ECO:0000259" key="11">
    <source>
        <dbReference type="PROSITE" id="PS50010"/>
    </source>
</evidence>
<dbReference type="Pfam" id="PF00621">
    <property type="entry name" value="RhoGEF"/>
    <property type="match status" value="2"/>
</dbReference>
<dbReference type="SUPFAM" id="SSF49309">
    <property type="entry name" value="Transglutaminase, two C-terminal domains"/>
    <property type="match status" value="3"/>
</dbReference>
<proteinExistence type="inferred from homology"/>
<evidence type="ECO:0000313" key="12">
    <source>
        <dbReference type="EMBL" id="RXN34289.1"/>
    </source>
</evidence>
<dbReference type="GO" id="GO:0007399">
    <property type="term" value="P:nervous system development"/>
    <property type="evidence" value="ECO:0007669"/>
    <property type="project" value="UniProtKB-ARBA"/>
</dbReference>
<dbReference type="GO" id="GO:0046872">
    <property type="term" value="F:metal ion binding"/>
    <property type="evidence" value="ECO:0007669"/>
    <property type="project" value="UniProtKB-KW"/>
</dbReference>
<keyword evidence="6" id="KW-0012">Acyltransferase</keyword>
<evidence type="ECO:0000256" key="7">
    <source>
        <dbReference type="ARBA" id="ARBA00024222"/>
    </source>
</evidence>
<dbReference type="InterPro" id="IPR001102">
    <property type="entry name" value="Transglutaminase_N"/>
</dbReference>
<dbReference type="Gene3D" id="3.90.260.10">
    <property type="entry name" value="Transglutaminase-like"/>
    <property type="match status" value="2"/>
</dbReference>
<dbReference type="Pfam" id="PF01841">
    <property type="entry name" value="Transglut_core"/>
    <property type="match status" value="1"/>
</dbReference>
<dbReference type="FunFam" id="2.60.40.10:FF:000278">
    <property type="entry name" value="Protein-glutamine gamma-glutamyltransferase 2"/>
    <property type="match status" value="1"/>
</dbReference>
<dbReference type="InterPro" id="IPR038765">
    <property type="entry name" value="Papain-like_cys_pep_sf"/>
</dbReference>
<dbReference type="InterPro" id="IPR014756">
    <property type="entry name" value="Ig_E-set"/>
</dbReference>
<dbReference type="GO" id="GO:0003810">
    <property type="term" value="F:protein-glutamine gamma-glutamyltransferase activity"/>
    <property type="evidence" value="ECO:0007669"/>
    <property type="project" value="UniProtKB-EC"/>
</dbReference>
<dbReference type="PROSITE" id="PS50010">
    <property type="entry name" value="DH_2"/>
    <property type="match status" value="1"/>
</dbReference>
<name>A0A498NRH1_LABRO</name>
<evidence type="ECO:0000256" key="6">
    <source>
        <dbReference type="ARBA" id="ARBA00023315"/>
    </source>
</evidence>
<evidence type="ECO:0000313" key="13">
    <source>
        <dbReference type="Proteomes" id="UP000290572"/>
    </source>
</evidence>
<evidence type="ECO:0000256" key="8">
    <source>
        <dbReference type="SAM" id="MobiDB-lite"/>
    </source>
</evidence>
<feature type="region of interest" description="Disordered" evidence="8">
    <location>
        <begin position="324"/>
        <end position="395"/>
    </location>
</feature>
<accession>A0A498NRH1</accession>
<dbReference type="CDD" id="cd13242">
    <property type="entry name" value="PH_puratrophin-1"/>
    <property type="match status" value="1"/>
</dbReference>
<organism evidence="12 13">
    <name type="scientific">Labeo rohita</name>
    <name type="common">Indian major carp</name>
    <name type="synonym">Cyprinus rohita</name>
    <dbReference type="NCBI Taxonomy" id="84645"/>
    <lineage>
        <taxon>Eukaryota</taxon>
        <taxon>Metazoa</taxon>
        <taxon>Chordata</taxon>
        <taxon>Craniata</taxon>
        <taxon>Vertebrata</taxon>
        <taxon>Euteleostomi</taxon>
        <taxon>Actinopterygii</taxon>
        <taxon>Neopterygii</taxon>
        <taxon>Teleostei</taxon>
        <taxon>Ostariophysi</taxon>
        <taxon>Cypriniformes</taxon>
        <taxon>Cyprinidae</taxon>
        <taxon>Labeoninae</taxon>
        <taxon>Labeonini</taxon>
        <taxon>Labeo</taxon>
    </lineage>
</organism>
<feature type="region of interest" description="Disordered" evidence="8">
    <location>
        <begin position="185"/>
        <end position="212"/>
    </location>
</feature>
<dbReference type="Gene3D" id="1.20.900.10">
    <property type="entry name" value="Dbl homology (DH) domain"/>
    <property type="match status" value="2"/>
</dbReference>
<dbReference type="SUPFAM" id="SSF48065">
    <property type="entry name" value="DBL homology domain (DH-domain)"/>
    <property type="match status" value="1"/>
</dbReference>
<reference evidence="12 13" key="1">
    <citation type="submission" date="2018-03" db="EMBL/GenBank/DDBJ databases">
        <title>Draft genome sequence of Rohu Carp (Labeo rohita).</title>
        <authorList>
            <person name="Das P."/>
            <person name="Kushwaha B."/>
            <person name="Joshi C.G."/>
            <person name="Kumar D."/>
            <person name="Nagpure N.S."/>
            <person name="Sahoo L."/>
            <person name="Das S.P."/>
            <person name="Bit A."/>
            <person name="Patnaik S."/>
            <person name="Meher P.K."/>
            <person name="Jayasankar P."/>
            <person name="Koringa P.G."/>
            <person name="Patel N.V."/>
            <person name="Hinsu A.T."/>
            <person name="Kumar R."/>
            <person name="Pandey M."/>
            <person name="Agarwal S."/>
            <person name="Srivastava S."/>
            <person name="Singh M."/>
            <person name="Iquebal M.A."/>
            <person name="Jaiswal S."/>
            <person name="Angadi U.B."/>
            <person name="Kumar N."/>
            <person name="Raza M."/>
            <person name="Shah T.M."/>
            <person name="Rai A."/>
            <person name="Jena J.K."/>
        </authorList>
    </citation>
    <scope>NUCLEOTIDE SEQUENCE [LARGE SCALE GENOMIC DNA]</scope>
    <source>
        <strain evidence="12">DASCIFA01</strain>
        <tissue evidence="12">Testis</tissue>
    </source>
</reference>
<dbReference type="InterPro" id="IPR035899">
    <property type="entry name" value="DBL_dom_sf"/>
</dbReference>
<dbReference type="SUPFAM" id="SSF81296">
    <property type="entry name" value="E set domains"/>
    <property type="match status" value="1"/>
</dbReference>
<dbReference type="InterPro" id="IPR036985">
    <property type="entry name" value="Transglutaminase-like_sf"/>
</dbReference>
<dbReference type="InterPro" id="IPR055251">
    <property type="entry name" value="SOS1_NGEF_PH"/>
</dbReference>
<dbReference type="InterPro" id="IPR011993">
    <property type="entry name" value="PH-like_dom_sf"/>
</dbReference>
<keyword evidence="13" id="KW-1185">Reference proteome</keyword>
<dbReference type="Gene3D" id="1.20.58.60">
    <property type="match status" value="1"/>
</dbReference>
<feature type="domain" description="PH" evidence="10">
    <location>
        <begin position="1273"/>
        <end position="1380"/>
    </location>
</feature>
<keyword evidence="9" id="KW-0812">Transmembrane</keyword>
<feature type="compositionally biased region" description="Polar residues" evidence="8">
    <location>
        <begin position="193"/>
        <end position="204"/>
    </location>
</feature>
<comment type="similarity">
    <text evidence="2">Belongs to the transglutaminase superfamily. Transglutaminase family.</text>
</comment>
<dbReference type="InterPro" id="IPR013808">
    <property type="entry name" value="Transglutaminase_AS"/>
</dbReference>
<dbReference type="InterPro" id="IPR008958">
    <property type="entry name" value="Transglutaminase_C"/>
</dbReference>
<feature type="region of interest" description="Disordered" evidence="8">
    <location>
        <begin position="241"/>
        <end position="266"/>
    </location>
</feature>
<dbReference type="PROSITE" id="PS00547">
    <property type="entry name" value="TRANSGLUTAMINASES"/>
    <property type="match status" value="1"/>
</dbReference>
<dbReference type="SUPFAM" id="SSF46966">
    <property type="entry name" value="Spectrin repeat"/>
    <property type="match status" value="1"/>
</dbReference>
<dbReference type="InterPro" id="IPR001849">
    <property type="entry name" value="PH_domain"/>
</dbReference>
<evidence type="ECO:0000259" key="10">
    <source>
        <dbReference type="PROSITE" id="PS50003"/>
    </source>
</evidence>
<evidence type="ECO:0000256" key="9">
    <source>
        <dbReference type="SAM" id="Phobius"/>
    </source>
</evidence>
<dbReference type="Pfam" id="PF00927">
    <property type="entry name" value="Transglut_C"/>
    <property type="match status" value="1"/>
</dbReference>
<comment type="caution">
    <text evidence="12">The sequence shown here is derived from an EMBL/GenBank/DDBJ whole genome shotgun (WGS) entry which is preliminary data.</text>
</comment>
<feature type="region of interest" description="Disordered" evidence="8">
    <location>
        <begin position="988"/>
        <end position="1024"/>
    </location>
</feature>
<gene>
    <name evidence="12" type="ORF">ROHU_015012</name>
</gene>
<dbReference type="InterPro" id="IPR036238">
    <property type="entry name" value="Transglutaminase_C_sf"/>
</dbReference>
<dbReference type="InterPro" id="IPR013783">
    <property type="entry name" value="Ig-like_fold"/>
</dbReference>
<dbReference type="EC" id="2.3.2.13" evidence="7"/>
<feature type="region of interest" description="Disordered" evidence="8">
    <location>
        <begin position="427"/>
        <end position="464"/>
    </location>
</feature>
<dbReference type="Gene3D" id="2.30.29.30">
    <property type="entry name" value="Pleckstrin-homology domain (PH domain)/Phosphotyrosine-binding domain (PTB)"/>
    <property type="match status" value="1"/>
</dbReference>
<evidence type="ECO:0000256" key="5">
    <source>
        <dbReference type="ARBA" id="ARBA00022837"/>
    </source>
</evidence>
<dbReference type="PANTHER" id="PTHR45845:SF2">
    <property type="entry name" value="RIKEN CDNA D630003M21 GENE"/>
    <property type="match status" value="1"/>
</dbReference>
<dbReference type="PANTHER" id="PTHR45845">
    <property type="entry name" value="RHO GUANINE NUCLEOTIDE EXCHANGE FACTOR-RELATED"/>
    <property type="match status" value="1"/>
</dbReference>
<dbReference type="Pfam" id="PF00868">
    <property type="entry name" value="Transglut_N"/>
    <property type="match status" value="1"/>
</dbReference>
<dbReference type="SMART" id="SM00325">
    <property type="entry name" value="RhoGEF"/>
    <property type="match status" value="1"/>
</dbReference>
<evidence type="ECO:0000256" key="3">
    <source>
        <dbReference type="ARBA" id="ARBA00022679"/>
    </source>
</evidence>
<dbReference type="PROSITE" id="PS50003">
    <property type="entry name" value="PH_DOMAIN"/>
    <property type="match status" value="1"/>
</dbReference>
<dbReference type="InterPro" id="IPR000219">
    <property type="entry name" value="DH_dom"/>
</dbReference>
<dbReference type="Pfam" id="PF22697">
    <property type="entry name" value="SOS1_NGEF_PH"/>
    <property type="match status" value="1"/>
</dbReference>
<dbReference type="SMART" id="SM00460">
    <property type="entry name" value="TGc"/>
    <property type="match status" value="1"/>
</dbReference>
<evidence type="ECO:0000256" key="2">
    <source>
        <dbReference type="ARBA" id="ARBA00005968"/>
    </source>
</evidence>
<dbReference type="InterPro" id="IPR052231">
    <property type="entry name" value="Rho_GEF_signaling-related"/>
</dbReference>
<evidence type="ECO:0000256" key="1">
    <source>
        <dbReference type="ARBA" id="ARBA00001913"/>
    </source>
</evidence>
<keyword evidence="5" id="KW-0106">Calcium</keyword>
<sequence>MNPESLDSSIQSCLSALYPPFEVTASTVLSQLFQVIEGRYYGDALQCLTDFLIPARNLLESLQQAACAPYSQRVFKFSGWPLCLHDRIVIQLAPVNTLLLKPGDFYLQVVPFGNQAARIVVQSLLEVECKLEETPIPETSYPSIFTEAWLRELNEGRHGTLLARCVLKTEQGVVKVPWEEVANPEFEDDRRMASSSPSNQQESLNLCHPHTPTPSNFSVETRICPARDGIAVSLRLVDNSSSSRQAEMDPAQPGMRPVGWVSPNTWDSRSKSSLVSNCNDLMDLTKETHCVQPHTTMLRSSSATRDRTACVRTVRFAEEPCTPCMQRKRGQGTKAQKCRYMDAQEKPIKPKERSVHSNEQRSLHRPAQENASCCSSSETGPLGDHSSEGQKDQTQNISQDKIDCFAPTVVGTSEKCHIVVQDLSQDPKTLSPHVTAPRINLSDTSVQAETDRPPSRSSTPPPLKANGFLHSGMVCLTGGQDRSGRAVVEIYGDHQVWVSAPISSQEICKLLLYFHTITRKEKDLGMTVVFDARKKPPHSEFAKALLMLQELNPHAVHWVLLLLNKDNSHSHEKRPGVTMETVTSLKALNKIVDVSQLTAALHGSFQYNHCDWLQIHQKLYPFVSDLQEASALLSGAIKKLEGVHKIDTVQDVQQCIEEQGALMKDVLEDARLVGLQRGGGAMLARLRRETEVRSPDCEPSREVIDTVTHLYNAMEEQVHILARKSNMSLQHLDFLLQLREMESRFAKIKDWFDTEGETRLLQAESVEDCSERIQQTLQSFKAFLSEANERKHQAMMLVSDAESVQGPNYPETEVFHRMVSMFKSSLADFVSRAERCCEELGMMVYICHFCERASAVANDCRRFLEQEQYCCSPDKERWTLLHTYLQRLDEFSPEHFQDVRAQASSSSRALQVWNAAWIHCQEVRRQLEERLALLEGVQTAAGHHSDWPEVIPVPDEHETVPELSESRASRARDSIHGTVTCFNFRSNHKTQKHSKTAQTAKENPADCSHRGKNTGRKASQEQKPVAGLSMVGCQWFPWQNTASRNISKGSEHHITEPILCQNQPYVNSRHNSFCSQTACEETEGARDISVFTDGWRTDGENTASTPESPNRTMKLHRILEELLLTEVEYVRSLGYILTHYFPLLSRPDVPQDLRGQRGRIFGNLEKLYDFHCQHFQQELEACQAEPLRVGRCFLNHRKQMELGDSMDLSSYLLKPVQRISKYSLLLQEILDECVPDQSGEREEIQAALEVVRFQLRHGNDLLTMDAIRDCDLNLNEQGQLIRQDEFWVIFRKKRSLRRVFLFQDVILFTKTKKNERGDDVYVYKMSIKTCEIGMTHSCGVSGRSFEIWFRRRRSQDTYILQAETRDAKEAWTRDLEHILVSFKSQFVPRHQQKFSCDRVVEIEHIDLGCEVNNTNHHTLLNGVDRLIVRRGQPFTITLYLQPGTHFQNGDNINFITQTGPIPSVDAQTKAKFSLGKVISRSSWSATAETSDSTVSLTVCSHPNAPIGVYKLILDQGEGVSLGEFVLLFNPWCKQDSVYLASEAEKEEYVLSQDGLIYRGVPKRITVLPWTFGQFEPGILDISLQILDESPNYISDAALDCSERRNPIYVTRVLSAMINSLGDKGVLVGSWSGDYEDGVKPTVWKDSCSILRQWSNDGCRAVRYGQCWVFAAVACTVSRALGIPCRVVTNFGSARDSNGDLIMERFYNEFDENIADDSIWNFHVWVENWMTRPDLALGYEGWQASDPTPQHRSDGIFCCGPASVRAIKEGELTFKYDVPFVYAEVNADVVEYIKLRDGRVFKMGGSTTEVGKSISTKAVGRDDREDITHNYKYPEGSEEERRVYEKANHHNKLAQAGEEPGLHIRIKVTPDMQIGSDFDVYAELKNNTMVTKSCRVMFYAQAVSYNGKLGETCGLGEFTEMNLASTEGGKVTLRLEYAEYSKAITQDRMIKLVALLIDAETRDFYRAKKTIVLDGPEIIVNILGVPKVGRNLVADIALQNPLPEPLENCVFTIHGANLTESKPITHDIKVFSCLMVLKALKHPGPGDDFKRKVNQGVNQDKLKAFRIIRIVLASAVLIIDLFNVIFVFPLVVKHLSLYLPSGAAHQSVFSNLQFEPGILDICLQTLDESQNYISDTALGCSERRNPVYVTRVISAMILGVPKVGPNLVADIALQSPLPEPLENCVFTIHGANLTESKPITHDIKVFSCLMVLKALKHPGPGDDFKRKDGVNQDKLKAFRIIRIVLASAVLMHVAGEVDDVETVKVMEGGVLNLHPGLEDLKGDVQILWTFQSGRQNARVAQMHQGKIYTHYDMRFTGRVLLDQNMGILTITDIRTNESGLYEALVIINTDIKGRKYKVHVFGKLQL</sequence>
<dbReference type="SUPFAM" id="SSF54001">
    <property type="entry name" value="Cysteine proteinases"/>
    <property type="match status" value="2"/>
</dbReference>
<dbReference type="SUPFAM" id="SSF50729">
    <property type="entry name" value="PH domain-like"/>
    <property type="match status" value="1"/>
</dbReference>
<protein>
    <recommendedName>
        <fullName evidence="7">protein-glutamine gamma-glutamyltransferase</fullName>
        <ecNumber evidence="7">2.3.2.13</ecNumber>
    </recommendedName>
</protein>
<dbReference type="EMBL" id="QBIY01011201">
    <property type="protein sequence ID" value="RXN34289.1"/>
    <property type="molecule type" value="Genomic_DNA"/>
</dbReference>
<feature type="compositionally biased region" description="Basic and acidic residues" evidence="8">
    <location>
        <begin position="339"/>
        <end position="362"/>
    </location>
</feature>
<dbReference type="Gene3D" id="2.60.40.10">
    <property type="entry name" value="Immunoglobulins"/>
    <property type="match status" value="4"/>
</dbReference>
<dbReference type="SUPFAM" id="SSF48726">
    <property type="entry name" value="Immunoglobulin"/>
    <property type="match status" value="1"/>
</dbReference>
<evidence type="ECO:0000256" key="4">
    <source>
        <dbReference type="ARBA" id="ARBA00022723"/>
    </source>
</evidence>
<feature type="compositionally biased region" description="Polar residues" evidence="8">
    <location>
        <begin position="369"/>
        <end position="379"/>
    </location>
</feature>
<dbReference type="InterPro" id="IPR002931">
    <property type="entry name" value="Transglutaminase-like"/>
</dbReference>
<dbReference type="FunFam" id="3.90.260.10:FF:000001">
    <property type="entry name" value="Protein-glutamine gamma-glutamyltransferase 2"/>
    <property type="match status" value="1"/>
</dbReference>
<dbReference type="SMART" id="SM00233">
    <property type="entry name" value="PH"/>
    <property type="match status" value="1"/>
</dbReference>
<feature type="domain" description="DH" evidence="11">
    <location>
        <begin position="1114"/>
        <end position="1261"/>
    </location>
</feature>